<proteinExistence type="predicted"/>
<feature type="compositionally biased region" description="Acidic residues" evidence="1">
    <location>
        <begin position="736"/>
        <end position="760"/>
    </location>
</feature>
<reference evidence="2" key="1">
    <citation type="journal article" date="2023" name="Mol. Phylogenet. Evol.">
        <title>Genome-scale phylogeny and comparative genomics of the fungal order Sordariales.</title>
        <authorList>
            <person name="Hensen N."/>
            <person name="Bonometti L."/>
            <person name="Westerberg I."/>
            <person name="Brannstrom I.O."/>
            <person name="Guillou S."/>
            <person name="Cros-Aarteil S."/>
            <person name="Calhoun S."/>
            <person name="Haridas S."/>
            <person name="Kuo A."/>
            <person name="Mondo S."/>
            <person name="Pangilinan J."/>
            <person name="Riley R."/>
            <person name="LaButti K."/>
            <person name="Andreopoulos B."/>
            <person name="Lipzen A."/>
            <person name="Chen C."/>
            <person name="Yan M."/>
            <person name="Daum C."/>
            <person name="Ng V."/>
            <person name="Clum A."/>
            <person name="Steindorff A."/>
            <person name="Ohm R.A."/>
            <person name="Martin F."/>
            <person name="Silar P."/>
            <person name="Natvig D.O."/>
            <person name="Lalanne C."/>
            <person name="Gautier V."/>
            <person name="Ament-Velasquez S.L."/>
            <person name="Kruys A."/>
            <person name="Hutchinson M.I."/>
            <person name="Powell A.J."/>
            <person name="Barry K."/>
            <person name="Miller A.N."/>
            <person name="Grigoriev I.V."/>
            <person name="Debuchy R."/>
            <person name="Gladieux P."/>
            <person name="Hiltunen Thoren M."/>
            <person name="Johannesson H."/>
        </authorList>
    </citation>
    <scope>NUCLEOTIDE SEQUENCE</scope>
    <source>
        <strain evidence="2">CBS 990.96</strain>
    </source>
</reference>
<dbReference type="EMBL" id="MU865430">
    <property type="protein sequence ID" value="KAK4223345.1"/>
    <property type="molecule type" value="Genomic_DNA"/>
</dbReference>
<dbReference type="AlphaFoldDB" id="A0AAN7BHF9"/>
<sequence>MFELFNFVLSDGKVEDVYQRSLIVSGRCTSKAALDKTDGYVTVDTSDQSDNQTFPSQRWPMCNGYFKALVLLSPGLNKVIVTSGYDVEDKIEIPLRYTPLLQTPPLHLAILIAKDSPLLIDCPPAKFGAISSTHSTLDAAIAKFRVAAYMWQAQTAEDLRSKGLGRRSFRLEEEWSVDTLTERSLHSRNKTAMNLVPRIHLVRTKKMVAQLRDLEMAQQNPRGQRRDELHEGFTKALQAHGHPFTSDASPVVAGLILDSHYDLDAKMIVAHAALGAHNPAGLSLGIFGSHTTYSWPRFLEEIPHCLLDTTRPGDTVGNDNKECNTMWETCAVGQGAFLHEVGHAFSAPHTTGIMERGYSPDWPKVFLSRTGYSLTHNTDGLEPVTPETPNDCVWDLRDALRFRNLAHFWLPGDVRLDPKAPILRLTAETDGMEIFCEAGIVEIRQGFDTDNLRESLSHEMAMKLFSAVPSVEKPVTCLSISRETFHELFDSQKPLSFEFVSLNGKHLFIKNIWTALRSPGIIRIPGSDIKLVISTVDSGIEQDNDSRWGVMLNKRKRNGKLVRASTIDIRVGCWLDGAIVYYKDGTAIPCGPRSPHGHPEHYMGGHQHRKLKISKGVDIVKVAVTKPTCSDYLQGLRMWLSNGQAMGALNVRSGNVEYLVPPPGHKIVGFVGRSTSDVSCTAFGIVSAPLGIELPDAMYDIEELQNNPQGRSSKKRKFNPQPRDDESDSDTAMCDDSGDDSEGLDLDDGYDDGWNEETEAIYERHGTH</sequence>
<name>A0AAN7BHF9_9PEZI</name>
<protein>
    <submittedName>
        <fullName evidence="2">Metallopeptidase</fullName>
    </submittedName>
</protein>
<dbReference type="Pfam" id="PF12044">
    <property type="entry name" value="Metallopep"/>
    <property type="match status" value="1"/>
</dbReference>
<organism evidence="2 3">
    <name type="scientific">Podospora fimiseda</name>
    <dbReference type="NCBI Taxonomy" id="252190"/>
    <lineage>
        <taxon>Eukaryota</taxon>
        <taxon>Fungi</taxon>
        <taxon>Dikarya</taxon>
        <taxon>Ascomycota</taxon>
        <taxon>Pezizomycotina</taxon>
        <taxon>Sordariomycetes</taxon>
        <taxon>Sordariomycetidae</taxon>
        <taxon>Sordariales</taxon>
        <taxon>Podosporaceae</taxon>
        <taxon>Podospora</taxon>
    </lineage>
</organism>
<dbReference type="PANTHER" id="PTHR21054:SF2">
    <property type="entry name" value="MIP04191P"/>
    <property type="match status" value="1"/>
</dbReference>
<reference evidence="2" key="2">
    <citation type="submission" date="2023-05" db="EMBL/GenBank/DDBJ databases">
        <authorList>
            <consortium name="Lawrence Berkeley National Laboratory"/>
            <person name="Steindorff A."/>
            <person name="Hensen N."/>
            <person name="Bonometti L."/>
            <person name="Westerberg I."/>
            <person name="Brannstrom I.O."/>
            <person name="Guillou S."/>
            <person name="Cros-Aarteil S."/>
            <person name="Calhoun S."/>
            <person name="Haridas S."/>
            <person name="Kuo A."/>
            <person name="Mondo S."/>
            <person name="Pangilinan J."/>
            <person name="Riley R."/>
            <person name="Labutti K."/>
            <person name="Andreopoulos B."/>
            <person name="Lipzen A."/>
            <person name="Chen C."/>
            <person name="Yanf M."/>
            <person name="Daum C."/>
            <person name="Ng V."/>
            <person name="Clum A."/>
            <person name="Ohm R."/>
            <person name="Martin F."/>
            <person name="Silar P."/>
            <person name="Natvig D."/>
            <person name="Lalanne C."/>
            <person name="Gautier V."/>
            <person name="Ament-Velasquez S.L."/>
            <person name="Kruys A."/>
            <person name="Hutchinson M.I."/>
            <person name="Powell A.J."/>
            <person name="Barry K."/>
            <person name="Miller A.N."/>
            <person name="Grigoriev I.V."/>
            <person name="Debuchy R."/>
            <person name="Gladieux P."/>
            <person name="Thoren M.H."/>
            <person name="Johannesson H."/>
        </authorList>
    </citation>
    <scope>NUCLEOTIDE SEQUENCE</scope>
    <source>
        <strain evidence="2">CBS 990.96</strain>
    </source>
</reference>
<dbReference type="Proteomes" id="UP001301958">
    <property type="component" value="Unassembled WGS sequence"/>
</dbReference>
<dbReference type="InterPro" id="IPR036404">
    <property type="entry name" value="Jacalin-like_lectin_dom_sf"/>
</dbReference>
<evidence type="ECO:0000313" key="3">
    <source>
        <dbReference type="Proteomes" id="UP001301958"/>
    </source>
</evidence>
<keyword evidence="3" id="KW-1185">Reference proteome</keyword>
<dbReference type="InterPro" id="IPR053002">
    <property type="entry name" value="Metalloproteinase_M10B"/>
</dbReference>
<comment type="caution">
    <text evidence="2">The sequence shown here is derived from an EMBL/GenBank/DDBJ whole genome shotgun (WGS) entry which is preliminary data.</text>
</comment>
<evidence type="ECO:0000313" key="2">
    <source>
        <dbReference type="EMBL" id="KAK4223345.1"/>
    </source>
</evidence>
<dbReference type="SUPFAM" id="SSF51101">
    <property type="entry name" value="Mannose-binding lectins"/>
    <property type="match status" value="1"/>
</dbReference>
<accession>A0AAN7BHF9</accession>
<gene>
    <name evidence="2" type="ORF">QBC38DRAFT_487893</name>
</gene>
<dbReference type="GO" id="GO:0005737">
    <property type="term" value="C:cytoplasm"/>
    <property type="evidence" value="ECO:0007669"/>
    <property type="project" value="TreeGrafter"/>
</dbReference>
<evidence type="ECO:0000256" key="1">
    <source>
        <dbReference type="SAM" id="MobiDB-lite"/>
    </source>
</evidence>
<feature type="region of interest" description="Disordered" evidence="1">
    <location>
        <begin position="705"/>
        <end position="768"/>
    </location>
</feature>
<dbReference type="PANTHER" id="PTHR21054">
    <property type="entry name" value="ZINC METALLOPROTEINASE-RELATED"/>
    <property type="match status" value="1"/>
</dbReference>
<dbReference type="InterPro" id="IPR021917">
    <property type="entry name" value="Unchr_Zn-peptidase-like"/>
</dbReference>